<proteinExistence type="predicted"/>
<dbReference type="Proteomes" id="UP000830671">
    <property type="component" value="Chromosome 5"/>
</dbReference>
<dbReference type="AlphaFoldDB" id="A0A9Q8WJZ2"/>
<keyword evidence="2" id="KW-1185">Reference proteome</keyword>
<evidence type="ECO:0000313" key="2">
    <source>
        <dbReference type="Proteomes" id="UP000830671"/>
    </source>
</evidence>
<dbReference type="EMBL" id="CP019477">
    <property type="protein sequence ID" value="UQC85385.1"/>
    <property type="molecule type" value="Genomic_DNA"/>
</dbReference>
<gene>
    <name evidence="1" type="ORF">CLUP02_10882</name>
</gene>
<sequence length="240" mass="26674">MSEAFPLQVLRASYLFPTEVHRNELQASIGGLNVHSQAHASSSANIHHPEPLRVSLQFQISQFHVNPPMSNCKYFCTKVRSMSKGTKTISPSFNVFFTLRHGSGYLLAPLPQVVAFRNNAFFPALNSCSSPSRCEVWQRIRGVARAHGLRPEGPSAVSRLRDAKFDPASSWLERREKAQVYNQKTHQWWIGKDLSGCVLNPSLIVIVVTEEDEASVLGCEGNSINLSLDLQDLVLGLSVF</sequence>
<organism evidence="1 2">
    <name type="scientific">Colletotrichum lupini</name>
    <dbReference type="NCBI Taxonomy" id="145971"/>
    <lineage>
        <taxon>Eukaryota</taxon>
        <taxon>Fungi</taxon>
        <taxon>Dikarya</taxon>
        <taxon>Ascomycota</taxon>
        <taxon>Pezizomycotina</taxon>
        <taxon>Sordariomycetes</taxon>
        <taxon>Hypocreomycetidae</taxon>
        <taxon>Glomerellales</taxon>
        <taxon>Glomerellaceae</taxon>
        <taxon>Colletotrichum</taxon>
        <taxon>Colletotrichum acutatum species complex</taxon>
    </lineage>
</organism>
<reference evidence="1" key="1">
    <citation type="journal article" date="2021" name="Mol. Plant Microbe Interact.">
        <title>Complete Genome Sequence of the Plant-Pathogenic Fungus Colletotrichum lupini.</title>
        <authorList>
            <person name="Baroncelli R."/>
            <person name="Pensec F."/>
            <person name="Da Lio D."/>
            <person name="Boufleur T."/>
            <person name="Vicente I."/>
            <person name="Sarrocco S."/>
            <person name="Picot A."/>
            <person name="Baraldi E."/>
            <person name="Sukno S."/>
            <person name="Thon M."/>
            <person name="Le Floch G."/>
        </authorList>
    </citation>
    <scope>NUCLEOTIDE SEQUENCE</scope>
    <source>
        <strain evidence="1">IMI 504893</strain>
    </source>
</reference>
<dbReference type="RefSeq" id="XP_049146999.1">
    <property type="nucleotide sequence ID" value="XM_049289854.1"/>
</dbReference>
<evidence type="ECO:0000313" key="1">
    <source>
        <dbReference type="EMBL" id="UQC85385.1"/>
    </source>
</evidence>
<protein>
    <submittedName>
        <fullName evidence="1">Uncharacterized protein</fullName>
    </submittedName>
</protein>
<dbReference type="KEGG" id="clup:CLUP02_10882"/>
<accession>A0A9Q8WJZ2</accession>
<name>A0A9Q8WJZ2_9PEZI</name>
<dbReference type="GeneID" id="73344864"/>